<gene>
    <name evidence="2" type="ORF">KCV03_g1102</name>
</gene>
<name>A0A9P8GMU7_AURME</name>
<dbReference type="Proteomes" id="UP000767238">
    <property type="component" value="Unassembled WGS sequence"/>
</dbReference>
<protein>
    <submittedName>
        <fullName evidence="2">Uncharacterized protein</fullName>
    </submittedName>
</protein>
<feature type="non-terminal residue" evidence="2">
    <location>
        <position position="1"/>
    </location>
</feature>
<evidence type="ECO:0000313" key="3">
    <source>
        <dbReference type="Proteomes" id="UP000767238"/>
    </source>
</evidence>
<dbReference type="OrthoDB" id="3894595at2759"/>
<sequence>MPSNTAHIQQRAQLKQHDDLVIAADEQNEWQDGQNELGLPSTPGVRSRPAPQLKRERRQRSSDSLEQQQRQSKQPKFDIEYLRQRFMKLKASTTETAPRGIAVENTLPRFRPERVYYSGCRPFLEG</sequence>
<organism evidence="2 3">
    <name type="scientific">Aureobasidium melanogenum</name>
    <name type="common">Aureobasidium pullulans var. melanogenum</name>
    <dbReference type="NCBI Taxonomy" id="46634"/>
    <lineage>
        <taxon>Eukaryota</taxon>
        <taxon>Fungi</taxon>
        <taxon>Dikarya</taxon>
        <taxon>Ascomycota</taxon>
        <taxon>Pezizomycotina</taxon>
        <taxon>Dothideomycetes</taxon>
        <taxon>Dothideomycetidae</taxon>
        <taxon>Dothideales</taxon>
        <taxon>Saccotheciaceae</taxon>
        <taxon>Aureobasidium</taxon>
    </lineage>
</organism>
<evidence type="ECO:0000313" key="2">
    <source>
        <dbReference type="EMBL" id="KAH0233547.1"/>
    </source>
</evidence>
<reference evidence="2" key="2">
    <citation type="submission" date="2021-08" db="EMBL/GenBank/DDBJ databases">
        <authorList>
            <person name="Gostincar C."/>
            <person name="Sun X."/>
            <person name="Song Z."/>
            <person name="Gunde-Cimerman N."/>
        </authorList>
    </citation>
    <scope>NUCLEOTIDE SEQUENCE</scope>
    <source>
        <strain evidence="2">EXF-8016</strain>
    </source>
</reference>
<proteinExistence type="predicted"/>
<feature type="compositionally biased region" description="Polar residues" evidence="1">
    <location>
        <begin position="62"/>
        <end position="74"/>
    </location>
</feature>
<accession>A0A9P8GMU7</accession>
<comment type="caution">
    <text evidence="2">The sequence shown here is derived from an EMBL/GenBank/DDBJ whole genome shotgun (WGS) entry which is preliminary data.</text>
</comment>
<reference evidence="2" key="1">
    <citation type="journal article" date="2021" name="J Fungi (Basel)">
        <title>Virulence traits and population genomics of the black yeast Aureobasidium melanogenum.</title>
        <authorList>
            <person name="Cernosa A."/>
            <person name="Sun X."/>
            <person name="Gostincar C."/>
            <person name="Fang C."/>
            <person name="Gunde-Cimerman N."/>
            <person name="Song Z."/>
        </authorList>
    </citation>
    <scope>NUCLEOTIDE SEQUENCE</scope>
    <source>
        <strain evidence="2">EXF-8016</strain>
    </source>
</reference>
<feature type="region of interest" description="Disordered" evidence="1">
    <location>
        <begin position="26"/>
        <end position="78"/>
    </location>
</feature>
<dbReference type="EMBL" id="JAHFYH010000004">
    <property type="protein sequence ID" value="KAH0233547.1"/>
    <property type="molecule type" value="Genomic_DNA"/>
</dbReference>
<evidence type="ECO:0000256" key="1">
    <source>
        <dbReference type="SAM" id="MobiDB-lite"/>
    </source>
</evidence>
<dbReference type="AlphaFoldDB" id="A0A9P8GMU7"/>